<evidence type="ECO:0000256" key="6">
    <source>
        <dbReference type="ARBA" id="ARBA00022679"/>
    </source>
</evidence>
<dbReference type="FunCoup" id="A0A0D8JVG0">
    <property type="interactions" value="181"/>
</dbReference>
<dbReference type="FunFam" id="3.40.190.10:FF:000123">
    <property type="entry name" value="HIS1p ATP phosphoribosyltransferase"/>
    <property type="match status" value="1"/>
</dbReference>
<dbReference type="KEGG" id="cim:CIMG_07538"/>
<accession>A0A0D8JVG0</accession>
<dbReference type="InterPro" id="IPR001348">
    <property type="entry name" value="ATP_PRibTrfase_HisG"/>
</dbReference>
<reference evidence="10" key="2">
    <citation type="journal article" date="2010" name="Genome Res.">
        <title>Population genomic sequencing of Coccidioides fungi reveals recent hybridization and transposon control.</title>
        <authorList>
            <person name="Neafsey D.E."/>
            <person name="Barker B.M."/>
            <person name="Sharpton T.J."/>
            <person name="Stajich J.E."/>
            <person name="Park D.J."/>
            <person name="Whiston E."/>
            <person name="Hung C.-Y."/>
            <person name="McMahan C."/>
            <person name="White J."/>
            <person name="Sykes S."/>
            <person name="Heiman D."/>
            <person name="Young S."/>
            <person name="Zeng Q."/>
            <person name="Abouelleil A."/>
            <person name="Aftuck L."/>
            <person name="Bessette D."/>
            <person name="Brown A."/>
            <person name="FitzGerald M."/>
            <person name="Lui A."/>
            <person name="Macdonald J.P."/>
            <person name="Priest M."/>
            <person name="Orbach M.J."/>
            <person name="Galgiani J.N."/>
            <person name="Kirkland T.N."/>
            <person name="Cole G.T."/>
            <person name="Birren B.W."/>
            <person name="Henn M.R."/>
            <person name="Taylor J.W."/>
            <person name="Rounsley S.D."/>
        </authorList>
    </citation>
    <scope>GENOME REANNOTATION</scope>
    <source>
        <strain evidence="10">RS</strain>
    </source>
</reference>
<evidence type="ECO:0000313" key="9">
    <source>
        <dbReference type="EMBL" id="KJF60926.1"/>
    </source>
</evidence>
<dbReference type="PANTHER" id="PTHR21403:SF8">
    <property type="entry name" value="ATP PHOSPHORIBOSYLTRANSFERASE"/>
    <property type="match status" value="1"/>
</dbReference>
<evidence type="ECO:0000313" key="10">
    <source>
        <dbReference type="Proteomes" id="UP000001261"/>
    </source>
</evidence>
<dbReference type="PANTHER" id="PTHR21403">
    <property type="entry name" value="ATP PHOSPHORIBOSYLTRANSFERASE ATP-PRTASE"/>
    <property type="match status" value="1"/>
</dbReference>
<keyword evidence="7" id="KW-0368">Histidine biosynthesis</keyword>
<dbReference type="GO" id="GO:0005737">
    <property type="term" value="C:cytoplasm"/>
    <property type="evidence" value="ECO:0007669"/>
    <property type="project" value="InterPro"/>
</dbReference>
<dbReference type="UniPathway" id="UPA00031">
    <property type="reaction ID" value="UER00006"/>
</dbReference>
<dbReference type="EC" id="2.4.2.17" evidence="3"/>
<dbReference type="STRING" id="246410.A0A0D8JVG0"/>
<dbReference type="InterPro" id="IPR013820">
    <property type="entry name" value="ATP_PRibTrfase_cat"/>
</dbReference>
<feature type="domain" description="ATP phosphoribosyltransferase catalytic" evidence="8">
    <location>
        <begin position="59"/>
        <end position="229"/>
    </location>
</feature>
<dbReference type="EMBL" id="GG704913">
    <property type="protein sequence ID" value="KJF60926.1"/>
    <property type="molecule type" value="Genomic_DNA"/>
</dbReference>
<dbReference type="Pfam" id="PF01634">
    <property type="entry name" value="HisG"/>
    <property type="match status" value="1"/>
</dbReference>
<dbReference type="Proteomes" id="UP000001261">
    <property type="component" value="Unassembled WGS sequence"/>
</dbReference>
<dbReference type="NCBIfam" id="TIGR00070">
    <property type="entry name" value="hisG"/>
    <property type="match status" value="1"/>
</dbReference>
<dbReference type="InParanoid" id="A0A0D8JVG0"/>
<dbReference type="SUPFAM" id="SSF53850">
    <property type="entry name" value="Periplasmic binding protein-like II"/>
    <property type="match status" value="1"/>
</dbReference>
<dbReference type="RefSeq" id="XP_004445190.1">
    <property type="nucleotide sequence ID" value="XM_004445133.1"/>
</dbReference>
<sequence length="360" mass="38846">MDLVNHLEGRLLFAIPKKGRLQQAALDLLAGCDIQFRRESRLDIALVKNLDIALIFLPAADIPTFVGDGCVDLGITGRDQVGEHDARLQPSEQSGVREILDLGFGGCKLQVQVPAKGEIKAASELVGKNVVTSFTGLAEDYFARLEGAQRKQNGRWDLKTKIKYVGGSVEAACALGVADGIVDLVESGETMKAAGLQAIDTVVNSTAVLVKSRKTSNPLVELITSRIQGVIISRQKVRPMPLQYSPQPFVPSSQDHPRKACSNCNSFGRRGLGCRQFYGGEEAGGYRDGRIDQSGCNGHIGVGYCELSDHMNDAASQILTLFFFFFFSAAESKGVLVCEVGSEAPSTLSCMEDMSLWIRG</sequence>
<gene>
    <name evidence="9" type="ORF">CIMG_07538</name>
</gene>
<dbReference type="GO" id="GO:0000105">
    <property type="term" value="P:L-histidine biosynthetic process"/>
    <property type="evidence" value="ECO:0007669"/>
    <property type="project" value="UniProtKB-UniPathway"/>
</dbReference>
<proteinExistence type="predicted"/>
<comment type="pathway">
    <text evidence="2">Amino-acid biosynthesis; L-histidine biosynthesis; L-histidine from 5-phospho-alpha-D-ribose 1-diphosphate: step 1/9.</text>
</comment>
<dbReference type="GO" id="GO:0003879">
    <property type="term" value="F:ATP phosphoribosyltransferase activity"/>
    <property type="evidence" value="ECO:0007669"/>
    <property type="project" value="UniProtKB-EC"/>
</dbReference>
<evidence type="ECO:0000259" key="8">
    <source>
        <dbReference type="Pfam" id="PF01634"/>
    </source>
</evidence>
<dbReference type="InterPro" id="IPR018198">
    <property type="entry name" value="ATP_PRibTrfase_CS"/>
</dbReference>
<dbReference type="AlphaFoldDB" id="A0A0D8JVG0"/>
<evidence type="ECO:0000256" key="2">
    <source>
        <dbReference type="ARBA" id="ARBA00004667"/>
    </source>
</evidence>
<dbReference type="PROSITE" id="PS01316">
    <property type="entry name" value="ATP_P_PHORIBOSYLTR"/>
    <property type="match status" value="1"/>
</dbReference>
<dbReference type="VEuPathDB" id="FungiDB:CIMG_07538"/>
<organism evidence="9 10">
    <name type="scientific">Coccidioides immitis (strain RS)</name>
    <name type="common">Valley fever fungus</name>
    <dbReference type="NCBI Taxonomy" id="246410"/>
    <lineage>
        <taxon>Eukaryota</taxon>
        <taxon>Fungi</taxon>
        <taxon>Dikarya</taxon>
        <taxon>Ascomycota</taxon>
        <taxon>Pezizomycotina</taxon>
        <taxon>Eurotiomycetes</taxon>
        <taxon>Eurotiomycetidae</taxon>
        <taxon>Onygenales</taxon>
        <taxon>Onygenaceae</taxon>
        <taxon>Coccidioides</taxon>
    </lineage>
</organism>
<keyword evidence="10" id="KW-1185">Reference proteome</keyword>
<reference evidence="10" key="1">
    <citation type="journal article" date="2009" name="Genome Res.">
        <title>Comparative genomic analyses of the human fungal pathogens Coccidioides and their relatives.</title>
        <authorList>
            <person name="Sharpton T.J."/>
            <person name="Stajich J.E."/>
            <person name="Rounsley S.D."/>
            <person name="Gardner M.J."/>
            <person name="Wortman J.R."/>
            <person name="Jordar V.S."/>
            <person name="Maiti R."/>
            <person name="Kodira C.D."/>
            <person name="Neafsey D.E."/>
            <person name="Zeng Q."/>
            <person name="Hung C.-Y."/>
            <person name="McMahan C."/>
            <person name="Muszewska A."/>
            <person name="Grynberg M."/>
            <person name="Mandel M.A."/>
            <person name="Kellner E.M."/>
            <person name="Barker B.M."/>
            <person name="Galgiani J.N."/>
            <person name="Orbach M.J."/>
            <person name="Kirkland T.N."/>
            <person name="Cole G.T."/>
            <person name="Henn M.R."/>
            <person name="Birren B.W."/>
            <person name="Taylor J.W."/>
        </authorList>
    </citation>
    <scope>NUCLEOTIDE SEQUENCE [LARGE SCALE GENOMIC DNA]</scope>
    <source>
        <strain evidence="10">RS</strain>
    </source>
</reference>
<evidence type="ECO:0000256" key="5">
    <source>
        <dbReference type="ARBA" id="ARBA00022676"/>
    </source>
</evidence>
<protein>
    <recommendedName>
        <fullName evidence="3">ATP phosphoribosyltransferase</fullName>
        <ecNumber evidence="3">2.4.2.17</ecNumber>
    </recommendedName>
</protein>
<keyword evidence="4" id="KW-0028">Amino-acid biosynthesis</keyword>
<dbReference type="Gene3D" id="3.40.190.10">
    <property type="entry name" value="Periplasmic binding protein-like II"/>
    <property type="match status" value="2"/>
</dbReference>
<dbReference type="OrthoDB" id="2574at2759"/>
<keyword evidence="6" id="KW-0808">Transferase</keyword>
<name>A0A0D8JVG0_COCIM</name>
<evidence type="ECO:0000256" key="1">
    <source>
        <dbReference type="ARBA" id="ARBA00000915"/>
    </source>
</evidence>
<evidence type="ECO:0000256" key="4">
    <source>
        <dbReference type="ARBA" id="ARBA00022605"/>
    </source>
</evidence>
<keyword evidence="5 9" id="KW-0328">Glycosyltransferase</keyword>
<evidence type="ECO:0000256" key="7">
    <source>
        <dbReference type="ARBA" id="ARBA00023102"/>
    </source>
</evidence>
<evidence type="ECO:0000256" key="3">
    <source>
        <dbReference type="ARBA" id="ARBA00011946"/>
    </source>
</evidence>
<comment type="catalytic activity">
    <reaction evidence="1">
        <text>1-(5-phospho-beta-D-ribosyl)-ATP + diphosphate = 5-phospho-alpha-D-ribose 1-diphosphate + ATP</text>
        <dbReference type="Rhea" id="RHEA:18473"/>
        <dbReference type="ChEBI" id="CHEBI:30616"/>
        <dbReference type="ChEBI" id="CHEBI:33019"/>
        <dbReference type="ChEBI" id="CHEBI:58017"/>
        <dbReference type="ChEBI" id="CHEBI:73183"/>
        <dbReference type="EC" id="2.4.2.17"/>
    </reaction>
</comment>
<dbReference type="GeneID" id="4559894"/>